<reference evidence="1" key="1">
    <citation type="submission" date="2016-01" db="EMBL/GenBank/DDBJ databases">
        <authorList>
            <person name="Peeters C."/>
        </authorList>
    </citation>
    <scope>NUCLEOTIDE SEQUENCE [LARGE SCALE GENOMIC DNA]</scope>
    <source>
        <strain evidence="1">LMG 22940</strain>
    </source>
</reference>
<accession>A0A158KJA7</accession>
<evidence type="ECO:0000313" key="2">
    <source>
        <dbReference type="Proteomes" id="UP000054770"/>
    </source>
</evidence>
<dbReference type="EMBL" id="FCON02000093">
    <property type="protein sequence ID" value="SAL80491.1"/>
    <property type="molecule type" value="Genomic_DNA"/>
</dbReference>
<gene>
    <name evidence="1" type="ORF">AWB68_05869</name>
</gene>
<keyword evidence="2" id="KW-1185">Reference proteome</keyword>
<proteinExistence type="predicted"/>
<comment type="caution">
    <text evidence="1">The sequence shown here is derived from an EMBL/GenBank/DDBJ whole genome shotgun (WGS) entry which is preliminary data.</text>
</comment>
<evidence type="ECO:0000313" key="1">
    <source>
        <dbReference type="EMBL" id="SAL80491.1"/>
    </source>
</evidence>
<dbReference type="Proteomes" id="UP000054770">
    <property type="component" value="Unassembled WGS sequence"/>
</dbReference>
<dbReference type="AlphaFoldDB" id="A0A158KJA7"/>
<protein>
    <submittedName>
        <fullName evidence="1">Uncharacterized protein</fullName>
    </submittedName>
</protein>
<name>A0A158KJA7_9BURK</name>
<sequence length="74" mass="8411">MRGWLESEVGRCLNRLVAVRAPAELVIERLDFRAPGLSRQLNRLLSNMGRGFIEAKLKDLEERFGITCRKVIAA</sequence>
<organism evidence="1 2">
    <name type="scientific">Caballeronia choica</name>
    <dbReference type="NCBI Taxonomy" id="326476"/>
    <lineage>
        <taxon>Bacteria</taxon>
        <taxon>Pseudomonadati</taxon>
        <taxon>Pseudomonadota</taxon>
        <taxon>Betaproteobacteria</taxon>
        <taxon>Burkholderiales</taxon>
        <taxon>Burkholderiaceae</taxon>
        <taxon>Caballeronia</taxon>
    </lineage>
</organism>